<accession>A0A1M5D0K7</accession>
<dbReference type="AlphaFoldDB" id="A0A1M5D0K7"/>
<feature type="transmembrane region" description="Helical" evidence="6">
    <location>
        <begin position="48"/>
        <end position="72"/>
    </location>
</feature>
<dbReference type="Proteomes" id="UP000184148">
    <property type="component" value="Unassembled WGS sequence"/>
</dbReference>
<keyword evidence="3 6" id="KW-0812">Transmembrane</keyword>
<feature type="domain" description="VTT" evidence="7">
    <location>
        <begin position="72"/>
        <end position="131"/>
    </location>
</feature>
<keyword evidence="4 6" id="KW-1133">Transmembrane helix</keyword>
<gene>
    <name evidence="8" type="ORF">SAMN02745133_03070</name>
</gene>
<evidence type="ECO:0000256" key="2">
    <source>
        <dbReference type="ARBA" id="ARBA00022475"/>
    </source>
</evidence>
<evidence type="ECO:0000256" key="1">
    <source>
        <dbReference type="ARBA" id="ARBA00004651"/>
    </source>
</evidence>
<feature type="transmembrane region" description="Helical" evidence="6">
    <location>
        <begin position="9"/>
        <end position="28"/>
    </location>
</feature>
<organism evidence="8 9">
    <name type="scientific">Desulforamulus putei DSM 12395</name>
    <dbReference type="NCBI Taxonomy" id="1121429"/>
    <lineage>
        <taxon>Bacteria</taxon>
        <taxon>Bacillati</taxon>
        <taxon>Bacillota</taxon>
        <taxon>Clostridia</taxon>
        <taxon>Eubacteriales</taxon>
        <taxon>Peptococcaceae</taxon>
        <taxon>Desulforamulus</taxon>
    </lineage>
</organism>
<dbReference type="Pfam" id="PF09335">
    <property type="entry name" value="VTT_dom"/>
    <property type="match status" value="1"/>
</dbReference>
<evidence type="ECO:0000256" key="6">
    <source>
        <dbReference type="RuleBase" id="RU366058"/>
    </source>
</evidence>
<evidence type="ECO:0000256" key="3">
    <source>
        <dbReference type="ARBA" id="ARBA00022692"/>
    </source>
</evidence>
<dbReference type="RefSeq" id="WP_073240220.1">
    <property type="nucleotide sequence ID" value="NZ_FQUY01000040.1"/>
</dbReference>
<dbReference type="GO" id="GO:0005886">
    <property type="term" value="C:plasma membrane"/>
    <property type="evidence" value="ECO:0007669"/>
    <property type="project" value="UniProtKB-SubCell"/>
</dbReference>
<dbReference type="InterPro" id="IPR032816">
    <property type="entry name" value="VTT_dom"/>
</dbReference>
<keyword evidence="9" id="KW-1185">Reference proteome</keyword>
<proteinExistence type="inferred from homology"/>
<evidence type="ECO:0000256" key="5">
    <source>
        <dbReference type="ARBA" id="ARBA00023136"/>
    </source>
</evidence>
<comment type="similarity">
    <text evidence="6">Belongs to the TVP38/TMEM64 family.</text>
</comment>
<feature type="transmembrane region" description="Helical" evidence="6">
    <location>
        <begin position="84"/>
        <end position="108"/>
    </location>
</feature>
<protein>
    <recommendedName>
        <fullName evidence="6">TVP38/TMEM64 family membrane protein</fullName>
    </recommendedName>
</protein>
<sequence length="150" mass="16931">MDIKERNIFVRNIVLAILFIGIIVFISLKYTPFIMSTISNTEKFRDYILSYGITGTFVFMGFQISHIVIPVIPGEFVQIAGGYVYGVVLGSALLLIGTIIGTTAVFYLSRMIGYPIVNIFVSKERLEKFSFLSNSSVFARIKIDHQKRKC</sequence>
<dbReference type="OrthoDB" id="3173541at2"/>
<evidence type="ECO:0000256" key="4">
    <source>
        <dbReference type="ARBA" id="ARBA00022989"/>
    </source>
</evidence>
<evidence type="ECO:0000313" key="8">
    <source>
        <dbReference type="EMBL" id="SHF60332.1"/>
    </source>
</evidence>
<dbReference type="EMBL" id="FQUY01000040">
    <property type="protein sequence ID" value="SHF60332.1"/>
    <property type="molecule type" value="Genomic_DNA"/>
</dbReference>
<keyword evidence="5 6" id="KW-0472">Membrane</keyword>
<dbReference type="STRING" id="1121429.SAMN02745133_03070"/>
<dbReference type="PANTHER" id="PTHR12677:SF59">
    <property type="entry name" value="GOLGI APPARATUS MEMBRANE PROTEIN TVP38-RELATED"/>
    <property type="match status" value="1"/>
</dbReference>
<reference evidence="9" key="1">
    <citation type="submission" date="2016-11" db="EMBL/GenBank/DDBJ databases">
        <authorList>
            <person name="Varghese N."/>
            <person name="Submissions S."/>
        </authorList>
    </citation>
    <scope>NUCLEOTIDE SEQUENCE [LARGE SCALE GENOMIC DNA]</scope>
    <source>
        <strain evidence="9">DSM 12395</strain>
    </source>
</reference>
<dbReference type="InterPro" id="IPR015414">
    <property type="entry name" value="TMEM64"/>
</dbReference>
<keyword evidence="2 6" id="KW-1003">Cell membrane</keyword>
<dbReference type="PANTHER" id="PTHR12677">
    <property type="entry name" value="GOLGI APPARATUS MEMBRANE PROTEIN TVP38-RELATED"/>
    <property type="match status" value="1"/>
</dbReference>
<evidence type="ECO:0000313" key="9">
    <source>
        <dbReference type="Proteomes" id="UP000184148"/>
    </source>
</evidence>
<comment type="subcellular location">
    <subcellularLocation>
        <location evidence="1 6">Cell membrane</location>
        <topology evidence="1 6">Multi-pass membrane protein</topology>
    </subcellularLocation>
</comment>
<name>A0A1M5D0K7_9FIRM</name>
<evidence type="ECO:0000259" key="7">
    <source>
        <dbReference type="Pfam" id="PF09335"/>
    </source>
</evidence>
<comment type="caution">
    <text evidence="6">Lacks conserved residue(s) required for the propagation of feature annotation.</text>
</comment>